<feature type="domain" description="N-acetyltransferase" evidence="1">
    <location>
        <begin position="7"/>
        <end position="92"/>
    </location>
</feature>
<dbReference type="SUPFAM" id="SSF55729">
    <property type="entry name" value="Acyl-CoA N-acyltransferases (Nat)"/>
    <property type="match status" value="1"/>
</dbReference>
<protein>
    <submittedName>
        <fullName evidence="2">N-acetyltransferase</fullName>
    </submittedName>
</protein>
<dbReference type="InterPro" id="IPR016181">
    <property type="entry name" value="Acyl_CoA_acyltransferase"/>
</dbReference>
<evidence type="ECO:0000313" key="2">
    <source>
        <dbReference type="EMBL" id="RAK65561.1"/>
    </source>
</evidence>
<keyword evidence="2" id="KW-0808">Transferase</keyword>
<dbReference type="Pfam" id="PF14542">
    <property type="entry name" value="Acetyltransf_CG"/>
    <property type="match status" value="1"/>
</dbReference>
<comment type="caution">
    <text evidence="2">The sequence shown here is derived from an EMBL/GenBank/DDBJ whole genome shotgun (WGS) entry which is preliminary data.</text>
</comment>
<dbReference type="PANTHER" id="PTHR31435:SF10">
    <property type="entry name" value="BSR4717 PROTEIN"/>
    <property type="match status" value="1"/>
</dbReference>
<dbReference type="InterPro" id="IPR045057">
    <property type="entry name" value="Gcn5-rel_NAT"/>
</dbReference>
<dbReference type="Proteomes" id="UP000249524">
    <property type="component" value="Unassembled WGS sequence"/>
</dbReference>
<organism evidence="2 3">
    <name type="scientific">Phenylobacterium kunshanense</name>
    <dbReference type="NCBI Taxonomy" id="1445034"/>
    <lineage>
        <taxon>Bacteria</taxon>
        <taxon>Pseudomonadati</taxon>
        <taxon>Pseudomonadota</taxon>
        <taxon>Alphaproteobacteria</taxon>
        <taxon>Caulobacterales</taxon>
        <taxon>Caulobacteraceae</taxon>
        <taxon>Phenylobacterium</taxon>
    </lineage>
</organism>
<dbReference type="OrthoDB" id="9800945at2"/>
<dbReference type="AlphaFoldDB" id="A0A328BG57"/>
<dbReference type="EMBL" id="QFYS01000004">
    <property type="protein sequence ID" value="RAK65561.1"/>
    <property type="molecule type" value="Genomic_DNA"/>
</dbReference>
<name>A0A328BG57_9CAUL</name>
<dbReference type="PANTHER" id="PTHR31435">
    <property type="entry name" value="PROTEIN NATD1"/>
    <property type="match status" value="1"/>
</dbReference>
<dbReference type="RefSeq" id="WP_111276157.1">
    <property type="nucleotide sequence ID" value="NZ_QFYS01000004.1"/>
</dbReference>
<dbReference type="PROSITE" id="PS51729">
    <property type="entry name" value="GNAT_YJDJ"/>
    <property type="match status" value="1"/>
</dbReference>
<proteinExistence type="predicted"/>
<dbReference type="Gene3D" id="3.40.630.30">
    <property type="match status" value="1"/>
</dbReference>
<accession>A0A328BG57</accession>
<dbReference type="GO" id="GO:0016740">
    <property type="term" value="F:transferase activity"/>
    <property type="evidence" value="ECO:0007669"/>
    <property type="project" value="UniProtKB-KW"/>
</dbReference>
<reference evidence="2 3" key="1">
    <citation type="submission" date="2018-05" db="EMBL/GenBank/DDBJ databases">
        <authorList>
            <person name="Lanie J.A."/>
            <person name="Ng W.-L."/>
            <person name="Kazmierczak K.M."/>
            <person name="Andrzejewski T.M."/>
            <person name="Davidsen T.M."/>
            <person name="Wayne K.J."/>
            <person name="Tettelin H."/>
            <person name="Glass J.I."/>
            <person name="Rusch D."/>
            <person name="Podicherti R."/>
            <person name="Tsui H.-C.T."/>
            <person name="Winkler M.E."/>
        </authorList>
    </citation>
    <scope>NUCLEOTIDE SEQUENCE [LARGE SCALE GENOMIC DNA]</scope>
    <source>
        <strain evidence="2 3">BUT-10</strain>
    </source>
</reference>
<gene>
    <name evidence="2" type="ORF">DJ019_11410</name>
</gene>
<evidence type="ECO:0000259" key="1">
    <source>
        <dbReference type="PROSITE" id="PS51729"/>
    </source>
</evidence>
<dbReference type="InterPro" id="IPR031165">
    <property type="entry name" value="GNAT_YJDJ"/>
</dbReference>
<evidence type="ECO:0000313" key="3">
    <source>
        <dbReference type="Proteomes" id="UP000249524"/>
    </source>
</evidence>
<sequence>MADVQVANNTIEHRFEVALDGQVAFAEYQLVDQGIILPHTVVPEAFEGKGVGSALAKAALGYAREHQLKVIPLCPFIAGYIRKHPEWNDIVHETYKTKLGIG</sequence>
<keyword evidence="3" id="KW-1185">Reference proteome</keyword>